<dbReference type="CDD" id="cd06223">
    <property type="entry name" value="PRTases_typeI"/>
    <property type="match status" value="1"/>
</dbReference>
<dbReference type="Gene3D" id="3.40.50.2020">
    <property type="match status" value="1"/>
</dbReference>
<evidence type="ECO:0000256" key="1">
    <source>
        <dbReference type="ARBA" id="ARBA00008007"/>
    </source>
</evidence>
<dbReference type="InterPro" id="IPR029057">
    <property type="entry name" value="PRTase-like"/>
</dbReference>
<reference evidence="3 4" key="1">
    <citation type="submission" date="2023-01" db="EMBL/GenBank/DDBJ databases">
        <title>Psychrosphaera sp. nov., isolated from marine algae.</title>
        <authorList>
            <person name="Bayburt H."/>
            <person name="Choi B.J."/>
            <person name="Kim J.M."/>
            <person name="Choi D.G."/>
            <person name="Jeon C.O."/>
        </authorList>
    </citation>
    <scope>NUCLEOTIDE SEQUENCE [LARGE SCALE GENOMIC DNA]</scope>
    <source>
        <strain evidence="3 4">G1-22</strain>
    </source>
</reference>
<proteinExistence type="inferred from homology"/>
<dbReference type="PANTHER" id="PTHR47505:SF1">
    <property type="entry name" value="DNA UTILIZATION PROTEIN YHGH"/>
    <property type="match status" value="1"/>
</dbReference>
<dbReference type="PANTHER" id="PTHR47505">
    <property type="entry name" value="DNA UTILIZATION PROTEIN YHGH"/>
    <property type="match status" value="1"/>
</dbReference>
<dbReference type="InterPro" id="IPR000836">
    <property type="entry name" value="PRTase_dom"/>
</dbReference>
<accession>A0ABT5FFW1</accession>
<dbReference type="Proteomes" id="UP001528411">
    <property type="component" value="Unassembled WGS sequence"/>
</dbReference>
<gene>
    <name evidence="3" type="ORF">PN838_14505</name>
</gene>
<sequence length="189" mass="21294">MPTYPLGWDIKQHDPKATSELTCSNLAGITAIGKYDWPLDHVLLQLKFGRRLWAARPIGALLTKQLSQLIWPQIDFVCPLPLHKNRLRSRGFNQAFVICQHIKFDLPVNILCSLKRVKYSMPQSELSRRERLQNVRNIFRCSEDLTGKTILLVDDVVTTGATLDNAAKALLEQNATAVYAAVGAIRTLD</sequence>
<evidence type="ECO:0000313" key="4">
    <source>
        <dbReference type="Proteomes" id="UP001528411"/>
    </source>
</evidence>
<comment type="similarity">
    <text evidence="1">Belongs to the ComF/GntX family.</text>
</comment>
<protein>
    <submittedName>
        <fullName evidence="3">ComF family protein</fullName>
    </submittedName>
</protein>
<dbReference type="RefSeq" id="WP_272181137.1">
    <property type="nucleotide sequence ID" value="NZ_JAQOMS010000002.1"/>
</dbReference>
<comment type="caution">
    <text evidence="3">The sequence shown here is derived from an EMBL/GenBank/DDBJ whole genome shotgun (WGS) entry which is preliminary data.</text>
</comment>
<dbReference type="InterPro" id="IPR051910">
    <property type="entry name" value="ComF/GntX_DNA_util-trans"/>
</dbReference>
<name>A0ABT5FFW1_9GAMM</name>
<feature type="domain" description="Phosphoribosyltransferase" evidence="2">
    <location>
        <begin position="111"/>
        <end position="182"/>
    </location>
</feature>
<keyword evidence="4" id="KW-1185">Reference proteome</keyword>
<dbReference type="EMBL" id="JAQOMS010000002">
    <property type="protein sequence ID" value="MDC2889768.1"/>
    <property type="molecule type" value="Genomic_DNA"/>
</dbReference>
<organism evidence="3 4">
    <name type="scientific">Psychrosphaera algicola</name>
    <dbReference type="NCBI Taxonomy" id="3023714"/>
    <lineage>
        <taxon>Bacteria</taxon>
        <taxon>Pseudomonadati</taxon>
        <taxon>Pseudomonadota</taxon>
        <taxon>Gammaproteobacteria</taxon>
        <taxon>Alteromonadales</taxon>
        <taxon>Pseudoalteromonadaceae</taxon>
        <taxon>Psychrosphaera</taxon>
    </lineage>
</organism>
<dbReference type="SUPFAM" id="SSF53271">
    <property type="entry name" value="PRTase-like"/>
    <property type="match status" value="1"/>
</dbReference>
<evidence type="ECO:0000259" key="2">
    <source>
        <dbReference type="Pfam" id="PF00156"/>
    </source>
</evidence>
<dbReference type="Pfam" id="PF00156">
    <property type="entry name" value="Pribosyltran"/>
    <property type="match status" value="1"/>
</dbReference>
<evidence type="ECO:0000313" key="3">
    <source>
        <dbReference type="EMBL" id="MDC2889768.1"/>
    </source>
</evidence>